<dbReference type="Proteomes" id="UP000012019">
    <property type="component" value="Unassembled WGS sequence"/>
</dbReference>
<evidence type="ECO:0000256" key="1">
    <source>
        <dbReference type="ARBA" id="ARBA00009600"/>
    </source>
</evidence>
<comment type="caution">
    <text evidence="3">The sequence shown here is derived from an EMBL/GenBank/DDBJ whole genome shotgun (WGS) entry which is preliminary data.</text>
</comment>
<gene>
    <name evidence="3" type="ORF">MPL1_00802</name>
</gene>
<name>M7P3Y3_9GAMM</name>
<dbReference type="PANTHER" id="PTHR30327">
    <property type="entry name" value="UNCHARACTERIZED PROTEIN YQGE"/>
    <property type="match status" value="1"/>
</dbReference>
<dbReference type="OrthoDB" id="9807486at2"/>
<dbReference type="PATRIC" id="fig|1286106.3.peg.160"/>
<comment type="similarity">
    <text evidence="1 2">Belongs to the UPF0301 (AlgH) family.</text>
</comment>
<dbReference type="EMBL" id="APHR01000004">
    <property type="protein sequence ID" value="EMR14222.1"/>
    <property type="molecule type" value="Genomic_DNA"/>
</dbReference>
<protein>
    <recommendedName>
        <fullName evidence="2">UPF0301 protein MPL1_00802</fullName>
    </recommendedName>
</protein>
<evidence type="ECO:0000256" key="2">
    <source>
        <dbReference type="HAMAP-Rule" id="MF_00758"/>
    </source>
</evidence>
<organism evidence="3 4">
    <name type="scientific">Methylophaga lonarensis MPL</name>
    <dbReference type="NCBI Taxonomy" id="1286106"/>
    <lineage>
        <taxon>Bacteria</taxon>
        <taxon>Pseudomonadati</taxon>
        <taxon>Pseudomonadota</taxon>
        <taxon>Gammaproteobacteria</taxon>
        <taxon>Thiotrichales</taxon>
        <taxon>Piscirickettsiaceae</taxon>
        <taxon>Methylophaga</taxon>
    </lineage>
</organism>
<proteinExistence type="inferred from homology"/>
<keyword evidence="4" id="KW-1185">Reference proteome</keyword>
<sequence>MTDSLKHHFLIAMPALADSFFYRSVVYLCEHDDDGAMGLIINRPTKIMLTELLRHLEIDNDSEAKMSTPVLFGGPVQKEQGMVLHGGPADWRNTMEIDQGIYLTTSSEILPTLGTKSGPERFMVTLGYAGWGAGQLEQELADNSWLTVPATTEILFETPADQRWHAAAKLLGINIDLISASSGHA</sequence>
<evidence type="ECO:0000313" key="4">
    <source>
        <dbReference type="Proteomes" id="UP000012019"/>
    </source>
</evidence>
<dbReference type="PANTHER" id="PTHR30327:SF1">
    <property type="entry name" value="UPF0301 PROTEIN YQGE"/>
    <property type="match status" value="1"/>
</dbReference>
<dbReference type="GO" id="GO:0005829">
    <property type="term" value="C:cytosol"/>
    <property type="evidence" value="ECO:0007669"/>
    <property type="project" value="TreeGrafter"/>
</dbReference>
<dbReference type="HAMAP" id="MF_00758">
    <property type="entry name" value="UPF0301"/>
    <property type="match status" value="1"/>
</dbReference>
<dbReference type="RefSeq" id="WP_009725228.1">
    <property type="nucleotide sequence ID" value="NZ_APHR01000004.1"/>
</dbReference>
<dbReference type="NCBIfam" id="NF001266">
    <property type="entry name" value="PRK00228.1-1"/>
    <property type="match status" value="1"/>
</dbReference>
<dbReference type="InterPro" id="IPR003774">
    <property type="entry name" value="AlgH-like"/>
</dbReference>
<dbReference type="SUPFAM" id="SSF143456">
    <property type="entry name" value="VC0467-like"/>
    <property type="match status" value="1"/>
</dbReference>
<evidence type="ECO:0000313" key="3">
    <source>
        <dbReference type="EMBL" id="EMR14222.1"/>
    </source>
</evidence>
<accession>M7P3Y3</accession>
<reference evidence="3 4" key="1">
    <citation type="journal article" date="2013" name="Genome Announc.">
        <title>Draft Genome Sequence of Methylophaga lonarensis MPLT, a Haloalkaliphilic (Non-Methane-Utilizing) Methylotroph.</title>
        <authorList>
            <person name="Shetty S.A."/>
            <person name="Marathe N.P."/>
            <person name="Munot H."/>
            <person name="Antony C.P."/>
            <person name="Dhotre D.P."/>
            <person name="Murrell J.C."/>
            <person name="Shouche Y.S."/>
        </authorList>
    </citation>
    <scope>NUCLEOTIDE SEQUENCE [LARGE SCALE GENOMIC DNA]</scope>
    <source>
        <strain evidence="3 4">MPL</strain>
    </source>
</reference>
<dbReference type="AlphaFoldDB" id="M7P3Y3"/>
<dbReference type="STRING" id="1286106.MPL1_00802"/>
<dbReference type="Pfam" id="PF02622">
    <property type="entry name" value="DUF179"/>
    <property type="match status" value="1"/>
</dbReference>
<dbReference type="eggNOG" id="COG1678">
    <property type="taxonomic scope" value="Bacteria"/>
</dbReference>
<dbReference type="Gene3D" id="3.40.1740.10">
    <property type="entry name" value="VC0467-like"/>
    <property type="match status" value="1"/>
</dbReference>